<dbReference type="SUPFAM" id="SSF101386">
    <property type="entry name" value="all-alpha NTP pyrophosphatases"/>
    <property type="match status" value="1"/>
</dbReference>
<reference evidence="1 2" key="1">
    <citation type="submission" date="2024-02" db="EMBL/GenBank/DDBJ databases">
        <title>Bifidobacterium honeyensis sp. nov., isolated from the comb honey.</title>
        <authorList>
            <person name="Liu W."/>
            <person name="Li Y."/>
        </authorList>
    </citation>
    <scope>NUCLEOTIDE SEQUENCE [LARGE SCALE GENOMIC DNA]</scope>
    <source>
        <strain evidence="1 2">IMAU50988</strain>
    </source>
</reference>
<dbReference type="RefSeq" id="WP_340468857.1">
    <property type="nucleotide sequence ID" value="NZ_JBANBB010000001.1"/>
</dbReference>
<evidence type="ECO:0000313" key="2">
    <source>
        <dbReference type="Proteomes" id="UP001373159"/>
    </source>
</evidence>
<dbReference type="Proteomes" id="UP001373159">
    <property type="component" value="Unassembled WGS sequence"/>
</dbReference>
<comment type="caution">
    <text evidence="1">The sequence shown here is derived from an EMBL/GenBank/DDBJ whole genome shotgun (WGS) entry which is preliminary data.</text>
</comment>
<accession>A0ABU8ZPJ1</accession>
<dbReference type="CDD" id="cd11537">
    <property type="entry name" value="NTP-PPase_RS21-C6_like"/>
    <property type="match status" value="1"/>
</dbReference>
<sequence>MISDSTVKAIMEAARERDWDRFHSPATLSRSISIEAAELLECYQWGDEARDGDLGHVADELADVLTYCIEMAECMGLDMDKIVLDKLAKTKLKYPVETSKGSTEKYRELH</sequence>
<name>A0ABU8ZPJ1_9BIFI</name>
<organism evidence="1 2">
    <name type="scientific">Bifidobacterium favimelis</name>
    <dbReference type="NCBI Taxonomy" id="3122979"/>
    <lineage>
        <taxon>Bacteria</taxon>
        <taxon>Bacillati</taxon>
        <taxon>Actinomycetota</taxon>
        <taxon>Actinomycetes</taxon>
        <taxon>Bifidobacteriales</taxon>
        <taxon>Bifidobacteriaceae</taxon>
        <taxon>Bifidobacterium</taxon>
    </lineage>
</organism>
<dbReference type="InterPro" id="IPR025984">
    <property type="entry name" value="DCTPP"/>
</dbReference>
<proteinExistence type="predicted"/>
<dbReference type="Gene3D" id="1.10.287.1080">
    <property type="entry name" value="MazG-like"/>
    <property type="match status" value="1"/>
</dbReference>
<dbReference type="EMBL" id="JBANBB010000001">
    <property type="protein sequence ID" value="MEK0306347.1"/>
    <property type="molecule type" value="Genomic_DNA"/>
</dbReference>
<dbReference type="Pfam" id="PF12643">
    <property type="entry name" value="MazG-like"/>
    <property type="match status" value="1"/>
</dbReference>
<gene>
    <name evidence="1" type="ORF">V8P97_02525</name>
</gene>
<protein>
    <submittedName>
        <fullName evidence="1">Nucleotide pyrophosphohydrolase</fullName>
    </submittedName>
</protein>
<dbReference type="PANTHER" id="PTHR46523:SF1">
    <property type="entry name" value="DCTP PYROPHOSPHATASE 1"/>
    <property type="match status" value="1"/>
</dbReference>
<dbReference type="PANTHER" id="PTHR46523">
    <property type="entry name" value="DCTP PYROPHOSPHATASE 1"/>
    <property type="match status" value="1"/>
</dbReference>
<dbReference type="InterPro" id="IPR052555">
    <property type="entry name" value="dCTP_Pyrophosphatase"/>
</dbReference>
<evidence type="ECO:0000313" key="1">
    <source>
        <dbReference type="EMBL" id="MEK0306347.1"/>
    </source>
</evidence>
<keyword evidence="2" id="KW-1185">Reference proteome</keyword>
<dbReference type="PIRSF" id="PIRSF029826">
    <property type="entry name" value="UCP029826_pph"/>
    <property type="match status" value="1"/>
</dbReference>